<dbReference type="EMBL" id="PVBU01000017">
    <property type="protein sequence ID" value="PQV41832.1"/>
    <property type="molecule type" value="Genomic_DNA"/>
</dbReference>
<proteinExistence type="predicted"/>
<protein>
    <submittedName>
        <fullName evidence="2">Endonuclease IV</fullName>
    </submittedName>
</protein>
<dbReference type="Proteomes" id="UP000273978">
    <property type="component" value="Unassembled WGS sequence"/>
</dbReference>
<keyword evidence="2" id="KW-0255">Endonuclease</keyword>
<dbReference type="SUPFAM" id="SSF51658">
    <property type="entry name" value="Xylose isomerase-like"/>
    <property type="match status" value="1"/>
</dbReference>
<reference evidence="2 4" key="1">
    <citation type="submission" date="2018-02" db="EMBL/GenBank/DDBJ databases">
        <title>Subsurface microbial communities from deep shales in Ohio and West Virginia, USA.</title>
        <authorList>
            <person name="Wrighton K."/>
        </authorList>
    </citation>
    <scope>NUCLEOTIDE SEQUENCE [LARGE SCALE GENOMIC DNA]</scope>
    <source>
        <strain evidence="2 4">DSM 10369</strain>
    </source>
</reference>
<organism evidence="2 4">
    <name type="scientific">Methanohalophilus euhalobius</name>
    <dbReference type="NCBI Taxonomy" id="51203"/>
    <lineage>
        <taxon>Archaea</taxon>
        <taxon>Methanobacteriati</taxon>
        <taxon>Methanobacteriota</taxon>
        <taxon>Stenosarchaea group</taxon>
        <taxon>Methanomicrobia</taxon>
        <taxon>Methanosarcinales</taxon>
        <taxon>Methanosarcinaceae</taxon>
        <taxon>Methanohalophilus</taxon>
    </lineage>
</organism>
<evidence type="ECO:0000313" key="2">
    <source>
        <dbReference type="EMBL" id="PQV41832.1"/>
    </source>
</evidence>
<dbReference type="RefSeq" id="WP_105461023.1">
    <property type="nucleotide sequence ID" value="NZ_PVBU01000017.1"/>
</dbReference>
<dbReference type="Gene3D" id="3.20.20.150">
    <property type="entry name" value="Divalent-metal-dependent TIM barrel enzymes"/>
    <property type="match status" value="1"/>
</dbReference>
<accession>A0A314ZXR8</accession>
<dbReference type="GO" id="GO:0004519">
    <property type="term" value="F:endonuclease activity"/>
    <property type="evidence" value="ECO:0007669"/>
    <property type="project" value="UniProtKB-KW"/>
</dbReference>
<dbReference type="InterPro" id="IPR013022">
    <property type="entry name" value="Xyl_isomerase-like_TIM-brl"/>
</dbReference>
<reference evidence="3 5" key="2">
    <citation type="submission" date="2018-10" db="EMBL/GenBank/DDBJ databases">
        <title>Cultivation of a novel Methanohalophilus strain from Kebrit Deep of the Red Sea and a genomic comparison of members of the genus Methanohalophilus.</title>
        <authorList>
            <person name="Guan Y."/>
            <person name="Ngugi D.K."/>
            <person name="Stingl U."/>
        </authorList>
    </citation>
    <scope>NUCLEOTIDE SEQUENCE [LARGE SCALE GENOMIC DNA]</scope>
    <source>
        <strain evidence="3 5">DSM 10369</strain>
    </source>
</reference>
<evidence type="ECO:0000313" key="3">
    <source>
        <dbReference type="EMBL" id="RNI07240.1"/>
    </source>
</evidence>
<keyword evidence="2" id="KW-0378">Hydrolase</keyword>
<dbReference type="InterPro" id="IPR036237">
    <property type="entry name" value="Xyl_isomerase-like_sf"/>
</dbReference>
<comment type="caution">
    <text evidence="2">The sequence shown here is derived from an EMBL/GenBank/DDBJ whole genome shotgun (WGS) entry which is preliminary data.</text>
</comment>
<evidence type="ECO:0000313" key="4">
    <source>
        <dbReference type="Proteomes" id="UP000251060"/>
    </source>
</evidence>
<name>A0A314ZXR8_9EURY</name>
<evidence type="ECO:0000313" key="5">
    <source>
        <dbReference type="Proteomes" id="UP000273978"/>
    </source>
</evidence>
<evidence type="ECO:0000259" key="1">
    <source>
        <dbReference type="Pfam" id="PF01261"/>
    </source>
</evidence>
<sequence length="249" mass="28861">MNFGLKLWSTNADVIDKAACLIKEDVFQYIELTPIPNTEIDPFLKQDVPYVIHITTERHGFNIADESKWDFNIQVIDECIEWADKLNAKYLVLHPGFGSIDKSLDFLQMIDDDRILIENMPKIGLYDEQMIGYSPEQIESLMGSKFGLCLDLNHAVKAAISLGLDYKDFISEFMELNPSYFHIADGRLDYEKDEHLAIGEGEYDFEFLKNLMRFANNTQVTFETPRMDLNFFSDDIRNMNILNQISTNR</sequence>
<gene>
    <name evidence="2" type="ORF">B0H22_11710</name>
    <name evidence="3" type="ORF">EDD83_10015</name>
</gene>
<dbReference type="Pfam" id="PF01261">
    <property type="entry name" value="AP_endonuc_2"/>
    <property type="match status" value="1"/>
</dbReference>
<dbReference type="AlphaFoldDB" id="A0A314ZXR8"/>
<keyword evidence="2" id="KW-0540">Nuclease</keyword>
<dbReference type="Proteomes" id="UP000251060">
    <property type="component" value="Unassembled WGS sequence"/>
</dbReference>
<dbReference type="EMBL" id="RJJF01000021">
    <property type="protein sequence ID" value="RNI07240.1"/>
    <property type="molecule type" value="Genomic_DNA"/>
</dbReference>
<feature type="domain" description="Xylose isomerase-like TIM barrel" evidence="1">
    <location>
        <begin position="48"/>
        <end position="227"/>
    </location>
</feature>